<reference evidence="1" key="1">
    <citation type="submission" date="2021-01" db="EMBL/GenBank/DDBJ databases">
        <authorList>
            <consortium name="Genoscope - CEA"/>
            <person name="William W."/>
        </authorList>
    </citation>
    <scope>NUCLEOTIDE SEQUENCE</scope>
</reference>
<dbReference type="OrthoDB" id="10433434at2759"/>
<comment type="caution">
    <text evidence="1">The sequence shown here is derived from an EMBL/GenBank/DDBJ whole genome shotgun (WGS) entry which is preliminary data.</text>
</comment>
<organism evidence="1 2">
    <name type="scientific">Paramecium octaurelia</name>
    <dbReference type="NCBI Taxonomy" id="43137"/>
    <lineage>
        <taxon>Eukaryota</taxon>
        <taxon>Sar</taxon>
        <taxon>Alveolata</taxon>
        <taxon>Ciliophora</taxon>
        <taxon>Intramacronucleata</taxon>
        <taxon>Oligohymenophorea</taxon>
        <taxon>Peniculida</taxon>
        <taxon>Parameciidae</taxon>
        <taxon>Paramecium</taxon>
    </lineage>
</organism>
<keyword evidence="2" id="KW-1185">Reference proteome</keyword>
<evidence type="ECO:0000313" key="2">
    <source>
        <dbReference type="Proteomes" id="UP000683925"/>
    </source>
</evidence>
<sequence>MTQIEEEHKIMQLQIKHTTEIHPTYILILKEMYSISKSRCKNFTRF</sequence>
<evidence type="ECO:0000313" key="1">
    <source>
        <dbReference type="EMBL" id="CAD8180790.1"/>
    </source>
</evidence>
<proteinExistence type="predicted"/>
<dbReference type="Proteomes" id="UP000683925">
    <property type="component" value="Unassembled WGS sequence"/>
</dbReference>
<dbReference type="EMBL" id="CAJJDP010000074">
    <property type="protein sequence ID" value="CAD8180790.1"/>
    <property type="molecule type" value="Genomic_DNA"/>
</dbReference>
<gene>
    <name evidence="1" type="ORF">POCTA_138.1.T0750227</name>
</gene>
<accession>A0A8S1VTP4</accession>
<name>A0A8S1VTP4_PAROT</name>
<dbReference type="AlphaFoldDB" id="A0A8S1VTP4"/>
<protein>
    <submittedName>
        <fullName evidence="1">Uncharacterized protein</fullName>
    </submittedName>
</protein>